<name>A0ABM1NE46_NICVS</name>
<keyword evidence="1" id="KW-0479">Metal-binding</keyword>
<keyword evidence="6" id="KW-1185">Reference proteome</keyword>
<dbReference type="PROSITE" id="PS51186">
    <property type="entry name" value="GNAT"/>
    <property type="match status" value="1"/>
</dbReference>
<dbReference type="PANTHER" id="PTHR20916:SF26">
    <property type="entry name" value="CYSTEINE-RICH PROTEIN 2-BINDING PROTEIN"/>
    <property type="match status" value="1"/>
</dbReference>
<gene>
    <name evidence="7" type="primary">LOC108568487</name>
</gene>
<dbReference type="PANTHER" id="PTHR20916">
    <property type="entry name" value="CYSTEINE AND GLYCINE-RICH PROTEIN 2 BINDING PROTEIN"/>
    <property type="match status" value="1"/>
</dbReference>
<dbReference type="RefSeq" id="XP_017785096.1">
    <property type="nucleotide sequence ID" value="XM_017929607.1"/>
</dbReference>
<evidence type="ECO:0000313" key="7">
    <source>
        <dbReference type="RefSeq" id="XP_017785096.1"/>
    </source>
</evidence>
<protein>
    <submittedName>
        <fullName evidence="7">Cysteine-rich protein 2-binding protein</fullName>
    </submittedName>
</protein>
<sequence length="539" mass="62252">MESNNLCCKYCSESVEDLTAEGLKCIECNEYVHVNCLKRGSVPGGLFGDIFYTFVCINCTKTDQETFVRDRMPWFQAIVLVLHHINKKNPGLARKGYFHWKMHLATLIDKHWDIIFPKDFKRKKKWIGTVSGTLSHYSPHFFHSGTAIFGEQGWWTLTFPKLTPNTIMKINSEFLLRKQKSKGSPSATSDFNIVNDIIKLKILTTDFQQSVFDNITVDQNEEIVIDETPINVTSYSDGSESAAPINVSNNKLKKILLPTVDSYNECSKKLMKTNAGARKPVADIPIFEVKPTLKEIEEEKIRKVEKISITFMDPMCHYNTSLKKICVNEGLQIRHKIMGNIREDTILSPYSSLYLKPYIRRDVATTPTWLKMMAEVLIKSNKSDSNYVLPARSSVDYVYVQPSHIPAINSLCNQFFWPGIDLTDCLQYPDFSCVVLYKKLIIGFAFIVPDVKIHENYISFVFVRPQWRNCGIGRFMIYHLIQTSMGKDITLHVSINNPALFLYQKFGFKVEHVVQNFYEKYYQKNSKESKHAFFCRLER</sequence>
<organism evidence="6 7">
    <name type="scientific">Nicrophorus vespilloides</name>
    <name type="common">Boreal carrion beetle</name>
    <dbReference type="NCBI Taxonomy" id="110193"/>
    <lineage>
        <taxon>Eukaryota</taxon>
        <taxon>Metazoa</taxon>
        <taxon>Ecdysozoa</taxon>
        <taxon>Arthropoda</taxon>
        <taxon>Hexapoda</taxon>
        <taxon>Insecta</taxon>
        <taxon>Pterygota</taxon>
        <taxon>Neoptera</taxon>
        <taxon>Endopterygota</taxon>
        <taxon>Coleoptera</taxon>
        <taxon>Polyphaga</taxon>
        <taxon>Staphyliniformia</taxon>
        <taxon>Silphidae</taxon>
        <taxon>Nicrophorinae</taxon>
        <taxon>Nicrophorus</taxon>
    </lineage>
</organism>
<dbReference type="SUPFAM" id="SSF55729">
    <property type="entry name" value="Acyl-CoA N-acyltransferases (Nat)"/>
    <property type="match status" value="1"/>
</dbReference>
<dbReference type="Gene3D" id="3.90.980.20">
    <property type="match status" value="1"/>
</dbReference>
<dbReference type="GeneID" id="108568487"/>
<dbReference type="PROSITE" id="PS01359">
    <property type="entry name" value="ZF_PHD_1"/>
    <property type="match status" value="1"/>
</dbReference>
<evidence type="ECO:0000259" key="4">
    <source>
        <dbReference type="PROSITE" id="PS50081"/>
    </source>
</evidence>
<feature type="domain" description="Phorbol-ester/DAG-type" evidence="4">
    <location>
        <begin position="1"/>
        <end position="44"/>
    </location>
</feature>
<dbReference type="PROSITE" id="PS50081">
    <property type="entry name" value="ZF_DAG_PE_2"/>
    <property type="match status" value="1"/>
</dbReference>
<dbReference type="Gene3D" id="3.40.630.30">
    <property type="match status" value="1"/>
</dbReference>
<feature type="domain" description="N-acetyltransferase" evidence="5">
    <location>
        <begin position="395"/>
        <end position="527"/>
    </location>
</feature>
<evidence type="ECO:0000256" key="3">
    <source>
        <dbReference type="ARBA" id="ARBA00022833"/>
    </source>
</evidence>
<dbReference type="InterPro" id="IPR002219">
    <property type="entry name" value="PKC_DAG/PE"/>
</dbReference>
<evidence type="ECO:0000259" key="5">
    <source>
        <dbReference type="PROSITE" id="PS51186"/>
    </source>
</evidence>
<proteinExistence type="predicted"/>
<dbReference type="Pfam" id="PF00583">
    <property type="entry name" value="Acetyltransf_1"/>
    <property type="match status" value="1"/>
</dbReference>
<dbReference type="Proteomes" id="UP000695000">
    <property type="component" value="Unplaced"/>
</dbReference>
<evidence type="ECO:0000256" key="1">
    <source>
        <dbReference type="ARBA" id="ARBA00022723"/>
    </source>
</evidence>
<evidence type="ECO:0000256" key="2">
    <source>
        <dbReference type="ARBA" id="ARBA00022771"/>
    </source>
</evidence>
<dbReference type="CDD" id="cd04301">
    <property type="entry name" value="NAT_SF"/>
    <property type="match status" value="1"/>
</dbReference>
<dbReference type="InterPro" id="IPR046349">
    <property type="entry name" value="C1-like_sf"/>
</dbReference>
<keyword evidence="2" id="KW-0863">Zinc-finger</keyword>
<dbReference type="InterPro" id="IPR019786">
    <property type="entry name" value="Zinc_finger_PHD-type_CS"/>
</dbReference>
<dbReference type="InterPro" id="IPR016181">
    <property type="entry name" value="Acyl_CoA_acyltransferase"/>
</dbReference>
<keyword evidence="3" id="KW-0862">Zinc</keyword>
<reference evidence="7" key="1">
    <citation type="submission" date="2025-08" db="UniProtKB">
        <authorList>
            <consortium name="RefSeq"/>
        </authorList>
    </citation>
    <scope>IDENTIFICATION</scope>
    <source>
        <tissue evidence="7">Whole Larva</tissue>
    </source>
</reference>
<dbReference type="InterPro" id="IPR000182">
    <property type="entry name" value="GNAT_dom"/>
</dbReference>
<evidence type="ECO:0000313" key="6">
    <source>
        <dbReference type="Proteomes" id="UP000695000"/>
    </source>
</evidence>
<accession>A0ABM1NE46</accession>
<dbReference type="SUPFAM" id="SSF57889">
    <property type="entry name" value="Cysteine-rich domain"/>
    <property type="match status" value="1"/>
</dbReference>